<dbReference type="EMBL" id="WQNF01000045">
    <property type="protein sequence ID" value="MVT70532.1"/>
    <property type="molecule type" value="Genomic_DNA"/>
</dbReference>
<organism evidence="1 2">
    <name type="scientific">Bradyrhizobium pachyrhizi</name>
    <dbReference type="NCBI Taxonomy" id="280333"/>
    <lineage>
        <taxon>Bacteria</taxon>
        <taxon>Pseudomonadati</taxon>
        <taxon>Pseudomonadota</taxon>
        <taxon>Alphaproteobacteria</taxon>
        <taxon>Hyphomicrobiales</taxon>
        <taxon>Nitrobacteraceae</taxon>
        <taxon>Bradyrhizobium</taxon>
    </lineage>
</organism>
<keyword evidence="2" id="KW-1185">Reference proteome</keyword>
<name>A0A844T4S2_9BRAD</name>
<sequence length="140" mass="15040">MKFQPARHDLAPCPSEVESISAHARLATHASASAPEVVLAVAAMHSLRAVHVASSFPELIKAFRRCVQGAGPAHALAGKLVGRLGPRRRSTPILCHRHGTLCLIGRRLVRLVKIDRIVVPIVWLYAGSICAGYASRDIVS</sequence>
<evidence type="ECO:0000313" key="1">
    <source>
        <dbReference type="EMBL" id="MVT70532.1"/>
    </source>
</evidence>
<proteinExistence type="predicted"/>
<dbReference type="AlphaFoldDB" id="A0A844T4S2"/>
<reference evidence="1 2" key="1">
    <citation type="submission" date="2019-12" db="EMBL/GenBank/DDBJ databases">
        <title>Draft genome sequences Bradyrhizobium cajani AMBPC1010, Bradyrhizobium pachyrhizi AMBPC1040 and Bradyrhizobium yuanmingense ALSPC3051, three plant growth promoting strains isolated from nodules of Cajanus cajan L. in Dominican Republic.</title>
        <authorList>
            <person name="Flores-Felix J.D."/>
            <person name="Araujo J."/>
            <person name="Diaz-Alcantara C."/>
            <person name="Gonzalez-Andres F."/>
            <person name="Velazquez E."/>
        </authorList>
    </citation>
    <scope>NUCLEOTIDE SEQUENCE [LARGE SCALE GENOMIC DNA]</scope>
    <source>
        <strain evidence="1 2">1040</strain>
    </source>
</reference>
<accession>A0A844T4S2</accession>
<gene>
    <name evidence="1" type="ORF">GPL21_36265</name>
</gene>
<dbReference type="RefSeq" id="WP_157348392.1">
    <property type="nucleotide sequence ID" value="NZ_WQNF01000045.1"/>
</dbReference>
<protein>
    <submittedName>
        <fullName evidence="1">Uncharacterized protein</fullName>
    </submittedName>
</protein>
<comment type="caution">
    <text evidence="1">The sequence shown here is derived from an EMBL/GenBank/DDBJ whole genome shotgun (WGS) entry which is preliminary data.</text>
</comment>
<evidence type="ECO:0000313" key="2">
    <source>
        <dbReference type="Proteomes" id="UP000436468"/>
    </source>
</evidence>
<dbReference type="Proteomes" id="UP000436468">
    <property type="component" value="Unassembled WGS sequence"/>
</dbReference>